<accession>A0A086P696</accession>
<reference evidence="1" key="1">
    <citation type="submission" date="2014-08" db="EMBL/GenBank/DDBJ databases">
        <title>Draft genome sequences of Sphingobium herbicidovorans.</title>
        <authorList>
            <person name="Gan H.M."/>
            <person name="Gan H.Y."/>
            <person name="Savka M.A."/>
        </authorList>
    </citation>
    <scope>NUCLEOTIDE SEQUENCE [LARGE SCALE GENOMIC DNA]</scope>
    <source>
        <strain evidence="1">NBRC 16415</strain>
    </source>
</reference>
<dbReference type="EMBL" id="JFZA02000045">
    <property type="protein sequence ID" value="KFG88914.1"/>
    <property type="molecule type" value="Genomic_DNA"/>
</dbReference>
<comment type="caution">
    <text evidence="1">The sequence shown here is derived from an EMBL/GenBank/DDBJ whole genome shotgun (WGS) entry which is preliminary data.</text>
</comment>
<gene>
    <name evidence="1" type="ORF">BV98_003314</name>
</gene>
<keyword evidence="2" id="KW-1185">Reference proteome</keyword>
<dbReference type="RefSeq" id="WP_037468138.1">
    <property type="nucleotide sequence ID" value="NZ_BCZD01000011.1"/>
</dbReference>
<evidence type="ECO:0000313" key="1">
    <source>
        <dbReference type="EMBL" id="KFG88914.1"/>
    </source>
</evidence>
<protein>
    <submittedName>
        <fullName evidence="1">Uncharacterized protein</fullName>
    </submittedName>
</protein>
<proteinExistence type="predicted"/>
<organism evidence="1 2">
    <name type="scientific">Sphingobium herbicidovorans (strain ATCC 700291 / DSM 11019 / CCUG 56400 / KCTC 2939 / LMG 18315 / NBRC 16415 / MH)</name>
    <name type="common">Sphingomonas herbicidovorans</name>
    <dbReference type="NCBI Taxonomy" id="1219045"/>
    <lineage>
        <taxon>Bacteria</taxon>
        <taxon>Pseudomonadati</taxon>
        <taxon>Pseudomonadota</taxon>
        <taxon>Alphaproteobacteria</taxon>
        <taxon>Sphingomonadales</taxon>
        <taxon>Sphingomonadaceae</taxon>
        <taxon>Sphingobium</taxon>
    </lineage>
</organism>
<dbReference type="Proteomes" id="UP000024284">
    <property type="component" value="Unassembled WGS sequence"/>
</dbReference>
<evidence type="ECO:0000313" key="2">
    <source>
        <dbReference type="Proteomes" id="UP000024284"/>
    </source>
</evidence>
<dbReference type="PATRIC" id="fig|1219045.3.peg.3367"/>
<dbReference type="AlphaFoldDB" id="A0A086P696"/>
<dbReference type="OrthoDB" id="9914122at2"/>
<dbReference type="STRING" id="76947.GCA_002080435_03270"/>
<name>A0A086P696_SPHHM</name>
<sequence>MDQPSVEFCKAQAASHLARANDSDLPNVRAICLTAAQSWMREAESARRISERRARAASADVG</sequence>